<gene>
    <name evidence="2" type="ORF">F4692_003705</name>
</gene>
<dbReference type="InterPro" id="IPR003870">
    <property type="entry name" value="DUF222"/>
</dbReference>
<dbReference type="AlphaFoldDB" id="A0A7Y9H612"/>
<sequence length="423" mass="45248">MTALPHSEQHRVIDLARRLCAELAEVADVPLWSMTAADAGDALVLLTRARSQLDGLLMRVLRHAESSRTGADVGATTTSWWAHETGTTRAEAHRTAHLAERMEHHVDVAEALATGTLRTDQARVVVDAIDDLPDDVDPSVRADATTFLLEKASEHDARALRVLGRRVLEVVDPETADAEEGRRLEAEEREAAATASFTMVDDGHGKAHGRFTIPTLHGEMLRTHLLALVPPPPAASETSAAGDDPGGAPRLRGLTRHRLGLAFMDYLETRPEASVPTAGGVPATVVVTMELETLTGGARAASLDTGPRISAGEARRLACRAGIIPIVLGGPSVVLDAGRKRRFHSQTQRIAMGIRDGGCTAAGCDAPPGLTQAHHDDTSWSQGGGTSVARGRLYCPRHHRLAHDAAYLRSVDAQGKVRFVRRT</sequence>
<comment type="caution">
    <text evidence="2">The sequence shown here is derived from an EMBL/GenBank/DDBJ whole genome shotgun (WGS) entry which is preliminary data.</text>
</comment>
<dbReference type="CDD" id="cd00085">
    <property type="entry name" value="HNHc"/>
    <property type="match status" value="1"/>
</dbReference>
<protein>
    <recommendedName>
        <fullName evidence="1">DUF222 domain-containing protein</fullName>
    </recommendedName>
</protein>
<dbReference type="Pfam" id="PF02720">
    <property type="entry name" value="DUF222"/>
    <property type="match status" value="1"/>
</dbReference>
<dbReference type="Proteomes" id="UP000549911">
    <property type="component" value="Unassembled WGS sequence"/>
</dbReference>
<dbReference type="EMBL" id="JACCBW010000005">
    <property type="protein sequence ID" value="NYE38555.1"/>
    <property type="molecule type" value="Genomic_DNA"/>
</dbReference>
<keyword evidence="3" id="KW-1185">Reference proteome</keyword>
<evidence type="ECO:0000259" key="1">
    <source>
        <dbReference type="Pfam" id="PF02720"/>
    </source>
</evidence>
<evidence type="ECO:0000313" key="2">
    <source>
        <dbReference type="EMBL" id="NYE38555.1"/>
    </source>
</evidence>
<name>A0A7Y9H612_9ACTN</name>
<dbReference type="RefSeq" id="WP_179621198.1">
    <property type="nucleotide sequence ID" value="NZ_JACCBW010000005.1"/>
</dbReference>
<reference evidence="2 3" key="1">
    <citation type="submission" date="2020-07" db="EMBL/GenBank/DDBJ databases">
        <authorList>
            <person name="Partida-Martinez L."/>
            <person name="Huntemann M."/>
            <person name="Clum A."/>
            <person name="Wang J."/>
            <person name="Palaniappan K."/>
            <person name="Ritter S."/>
            <person name="Chen I.-M."/>
            <person name="Stamatis D."/>
            <person name="Reddy T."/>
            <person name="O'Malley R."/>
            <person name="Daum C."/>
            <person name="Shapiro N."/>
            <person name="Ivanova N."/>
            <person name="Kyrpides N."/>
            <person name="Woyke T."/>
        </authorList>
    </citation>
    <scope>NUCLEOTIDE SEQUENCE [LARGE SCALE GENOMIC DNA]</scope>
    <source>
        <strain evidence="2 3">AT2.17</strain>
    </source>
</reference>
<dbReference type="InterPro" id="IPR003615">
    <property type="entry name" value="HNH_nuc"/>
</dbReference>
<proteinExistence type="predicted"/>
<reference evidence="2 3" key="2">
    <citation type="submission" date="2020-08" db="EMBL/GenBank/DDBJ databases">
        <title>The Agave Microbiome: Exploring the role of microbial communities in plant adaptations to desert environments.</title>
        <authorList>
            <person name="Partida-Martinez L.P."/>
        </authorList>
    </citation>
    <scope>NUCLEOTIDE SEQUENCE [LARGE SCALE GENOMIC DNA]</scope>
    <source>
        <strain evidence="2 3">AT2.17</strain>
    </source>
</reference>
<evidence type="ECO:0000313" key="3">
    <source>
        <dbReference type="Proteomes" id="UP000549911"/>
    </source>
</evidence>
<accession>A0A7Y9H612</accession>
<feature type="domain" description="DUF222" evidence="1">
    <location>
        <begin position="47"/>
        <end position="356"/>
    </location>
</feature>
<organism evidence="2 3">
    <name type="scientific">Nocardioides cavernae</name>
    <dbReference type="NCBI Taxonomy" id="1921566"/>
    <lineage>
        <taxon>Bacteria</taxon>
        <taxon>Bacillati</taxon>
        <taxon>Actinomycetota</taxon>
        <taxon>Actinomycetes</taxon>
        <taxon>Propionibacteriales</taxon>
        <taxon>Nocardioidaceae</taxon>
        <taxon>Nocardioides</taxon>
    </lineage>
</organism>